<dbReference type="EMBL" id="JBHSAQ010000013">
    <property type="protein sequence ID" value="MFC3959726.1"/>
    <property type="molecule type" value="Genomic_DNA"/>
</dbReference>
<dbReference type="RefSeq" id="WP_256533239.1">
    <property type="nucleotide sequence ID" value="NZ_CP101824.1"/>
</dbReference>
<dbReference type="GeneID" id="73902352"/>
<sequence>MTQVQYDDNVLTIDGESMALEYEITQVMEADGIILVVLYPPEGEQHDGRNVIAFDTNGTRLWRSERPEDATSHCFGELYKEGEEVIGWSWNSNEYKIDLETGELENLGYGGK</sequence>
<reference evidence="1 2" key="1">
    <citation type="journal article" date="2019" name="Int. J. Syst. Evol. Microbiol.">
        <title>The Global Catalogue of Microorganisms (GCM) 10K type strain sequencing project: providing services to taxonomists for standard genome sequencing and annotation.</title>
        <authorList>
            <consortium name="The Broad Institute Genomics Platform"/>
            <consortium name="The Broad Institute Genome Sequencing Center for Infectious Disease"/>
            <person name="Wu L."/>
            <person name="Ma J."/>
        </authorList>
    </citation>
    <scope>NUCLEOTIDE SEQUENCE [LARGE SCALE GENOMIC DNA]</scope>
    <source>
        <strain evidence="1 2">IBRC-M 10256</strain>
    </source>
</reference>
<dbReference type="Pfam" id="PF25857">
    <property type="entry name" value="DUF7957"/>
    <property type="match status" value="1"/>
</dbReference>
<keyword evidence="2" id="KW-1185">Reference proteome</keyword>
<name>A0ABD5NRU3_9EURY</name>
<evidence type="ECO:0000313" key="1">
    <source>
        <dbReference type="EMBL" id="MFC3959726.1"/>
    </source>
</evidence>
<dbReference type="Proteomes" id="UP001595846">
    <property type="component" value="Unassembled WGS sequence"/>
</dbReference>
<protein>
    <submittedName>
        <fullName evidence="1">Uncharacterized protein</fullName>
    </submittedName>
</protein>
<evidence type="ECO:0000313" key="2">
    <source>
        <dbReference type="Proteomes" id="UP001595846"/>
    </source>
</evidence>
<accession>A0ABD5NRU3</accession>
<dbReference type="AlphaFoldDB" id="A0ABD5NRU3"/>
<dbReference type="InterPro" id="IPR058263">
    <property type="entry name" value="DUF7957"/>
</dbReference>
<organism evidence="1 2">
    <name type="scientific">Halovivax cerinus</name>
    <dbReference type="NCBI Taxonomy" id="1487865"/>
    <lineage>
        <taxon>Archaea</taxon>
        <taxon>Methanobacteriati</taxon>
        <taxon>Methanobacteriota</taxon>
        <taxon>Stenosarchaea group</taxon>
        <taxon>Halobacteria</taxon>
        <taxon>Halobacteriales</taxon>
        <taxon>Natrialbaceae</taxon>
        <taxon>Halovivax</taxon>
    </lineage>
</organism>
<proteinExistence type="predicted"/>
<gene>
    <name evidence="1" type="ORF">ACFOUR_15295</name>
</gene>
<comment type="caution">
    <text evidence="1">The sequence shown here is derived from an EMBL/GenBank/DDBJ whole genome shotgun (WGS) entry which is preliminary data.</text>
</comment>